<accession>A0A1I0BNW2</accession>
<keyword evidence="7" id="KW-0472">Membrane</keyword>
<dbReference type="PANTHER" id="PTHR43582">
    <property type="entry name" value="LINEARMYCIN RESISTANCE ATP-BINDING PROTEIN LNRL"/>
    <property type="match status" value="1"/>
</dbReference>
<dbReference type="GO" id="GO:0016887">
    <property type="term" value="F:ATP hydrolysis activity"/>
    <property type="evidence" value="ECO:0007669"/>
    <property type="project" value="InterPro"/>
</dbReference>
<protein>
    <submittedName>
        <fullName evidence="10">ABC-2 type transport system ATP-binding protein</fullName>
    </submittedName>
</protein>
<dbReference type="OrthoDB" id="31298at2157"/>
<dbReference type="InterPro" id="IPR027417">
    <property type="entry name" value="P-loop_NTPase"/>
</dbReference>
<dbReference type="Pfam" id="PF00005">
    <property type="entry name" value="ABC_tran"/>
    <property type="match status" value="1"/>
</dbReference>
<dbReference type="InterPro" id="IPR017871">
    <property type="entry name" value="ABC_transporter-like_CS"/>
</dbReference>
<dbReference type="Gene3D" id="3.40.50.300">
    <property type="entry name" value="P-loop containing nucleotide triphosphate hydrolases"/>
    <property type="match status" value="1"/>
</dbReference>
<dbReference type="InterPro" id="IPR003593">
    <property type="entry name" value="AAA+_ATPase"/>
</dbReference>
<dbReference type="RefSeq" id="WP_091690700.1">
    <property type="nucleotide sequence ID" value="NZ_CAAGSJ010000002.1"/>
</dbReference>
<evidence type="ECO:0000256" key="7">
    <source>
        <dbReference type="ARBA" id="ARBA00023136"/>
    </source>
</evidence>
<evidence type="ECO:0000256" key="3">
    <source>
        <dbReference type="ARBA" id="ARBA00022475"/>
    </source>
</evidence>
<evidence type="ECO:0000313" key="11">
    <source>
        <dbReference type="Proteomes" id="UP000243338"/>
    </source>
</evidence>
<evidence type="ECO:0000313" key="10">
    <source>
        <dbReference type="EMBL" id="SET08669.1"/>
    </source>
</evidence>
<evidence type="ECO:0000256" key="8">
    <source>
        <dbReference type="ARBA" id="ARBA00049985"/>
    </source>
</evidence>
<dbReference type="SMART" id="SM00382">
    <property type="entry name" value="AAA"/>
    <property type="match status" value="1"/>
</dbReference>
<comment type="subcellular location">
    <subcellularLocation>
        <location evidence="1">Cell membrane</location>
        <topology evidence="1">Peripheral membrane protein</topology>
        <orientation evidence="1">Cytoplasmic side</orientation>
    </subcellularLocation>
</comment>
<dbReference type="GO" id="GO:0005524">
    <property type="term" value="F:ATP binding"/>
    <property type="evidence" value="ECO:0007669"/>
    <property type="project" value="UniProtKB-KW"/>
</dbReference>
<gene>
    <name evidence="10" type="ORF">SAMN04488587_2259</name>
</gene>
<dbReference type="FunFam" id="3.40.50.300:FF:000589">
    <property type="entry name" value="ABC transporter, ATP-binding subunit"/>
    <property type="match status" value="1"/>
</dbReference>
<dbReference type="PROSITE" id="PS00211">
    <property type="entry name" value="ABC_TRANSPORTER_1"/>
    <property type="match status" value="1"/>
</dbReference>
<keyword evidence="4" id="KW-0547">Nucleotide-binding</keyword>
<dbReference type="InterPro" id="IPR005894">
    <property type="entry name" value="DrrA"/>
</dbReference>
<evidence type="ECO:0000259" key="9">
    <source>
        <dbReference type="PROSITE" id="PS50893"/>
    </source>
</evidence>
<keyword evidence="11" id="KW-1185">Reference proteome</keyword>
<keyword evidence="6" id="KW-1278">Translocase</keyword>
<keyword evidence="3" id="KW-1003">Cell membrane</keyword>
<reference evidence="11" key="1">
    <citation type="submission" date="2016-10" db="EMBL/GenBank/DDBJ databases">
        <authorList>
            <person name="Varghese N."/>
            <person name="Submissions S."/>
        </authorList>
    </citation>
    <scope>NUCLEOTIDE SEQUENCE [LARGE SCALE GENOMIC DNA]</scope>
    <source>
        <strain evidence="11">SLH 33</strain>
    </source>
</reference>
<evidence type="ECO:0000256" key="2">
    <source>
        <dbReference type="ARBA" id="ARBA00022448"/>
    </source>
</evidence>
<dbReference type="STRING" id="1353158.SAMN04488587_2259"/>
<dbReference type="InterPro" id="IPR003439">
    <property type="entry name" value="ABC_transporter-like_ATP-bd"/>
</dbReference>
<keyword evidence="2" id="KW-0813">Transport</keyword>
<organism evidence="10 11">
    <name type="scientific">Methanococcoides vulcani</name>
    <dbReference type="NCBI Taxonomy" id="1353158"/>
    <lineage>
        <taxon>Archaea</taxon>
        <taxon>Methanobacteriati</taxon>
        <taxon>Methanobacteriota</taxon>
        <taxon>Stenosarchaea group</taxon>
        <taxon>Methanomicrobia</taxon>
        <taxon>Methanosarcinales</taxon>
        <taxon>Methanosarcinaceae</taxon>
        <taxon>Methanococcoides</taxon>
    </lineage>
</organism>
<dbReference type="GO" id="GO:1900753">
    <property type="term" value="P:doxorubicin transport"/>
    <property type="evidence" value="ECO:0007669"/>
    <property type="project" value="InterPro"/>
</dbReference>
<comment type="similarity">
    <text evidence="8">Belongs to the ABC transporter superfamily. Drug exporter-1 (DrugE1) (TC 3.A.1.105) family.</text>
</comment>
<sequence>MTDDAIITVEDLSKQYDGFMAVEGVSFDIKRGEIFGLLGPNGAGKSTIISILCCLLEPTAGRVTIDGFDVEKNATDIKKIIGVVPQEISLYYTLTARENLAFYAKIYGLSGKAMKDRIEELLDMVGLTDRADDRLEGYSGGMKRRINIAVALLHNPRILFLDEPSTGVDPQSRKRIYDTIRDLNRQGTTVLLTTHQMEDAEKLCHRIAIMDKGKLVALDTLQGLLKLVGESDIIQVTSKELPPEAADTIQQIDKVQKVAVDGGSMTIGLVRGRESLAGIIDILIASGTKVESIQIKEPDLETLFLHLTGTRLRR</sequence>
<evidence type="ECO:0000256" key="4">
    <source>
        <dbReference type="ARBA" id="ARBA00022741"/>
    </source>
</evidence>
<feature type="domain" description="ABC transporter" evidence="9">
    <location>
        <begin position="7"/>
        <end position="237"/>
    </location>
</feature>
<dbReference type="AlphaFoldDB" id="A0A1I0BNW2"/>
<dbReference type="Proteomes" id="UP000243338">
    <property type="component" value="Unassembled WGS sequence"/>
</dbReference>
<proteinExistence type="inferred from homology"/>
<evidence type="ECO:0000256" key="6">
    <source>
        <dbReference type="ARBA" id="ARBA00022967"/>
    </source>
</evidence>
<evidence type="ECO:0000256" key="1">
    <source>
        <dbReference type="ARBA" id="ARBA00004413"/>
    </source>
</evidence>
<evidence type="ECO:0000256" key="5">
    <source>
        <dbReference type="ARBA" id="ARBA00022840"/>
    </source>
</evidence>
<dbReference type="NCBIfam" id="TIGR01188">
    <property type="entry name" value="drrA"/>
    <property type="match status" value="1"/>
</dbReference>
<dbReference type="EMBL" id="FOHQ01000008">
    <property type="protein sequence ID" value="SET08669.1"/>
    <property type="molecule type" value="Genomic_DNA"/>
</dbReference>
<keyword evidence="5 10" id="KW-0067">ATP-binding</keyword>
<dbReference type="PROSITE" id="PS50893">
    <property type="entry name" value="ABC_TRANSPORTER_2"/>
    <property type="match status" value="1"/>
</dbReference>
<name>A0A1I0BNW2_9EURY</name>
<dbReference type="PANTHER" id="PTHR43582:SF2">
    <property type="entry name" value="LINEARMYCIN RESISTANCE ATP-BINDING PROTEIN LNRL"/>
    <property type="match status" value="1"/>
</dbReference>
<dbReference type="GO" id="GO:0005886">
    <property type="term" value="C:plasma membrane"/>
    <property type="evidence" value="ECO:0007669"/>
    <property type="project" value="UniProtKB-SubCell"/>
</dbReference>
<dbReference type="GO" id="GO:0043215">
    <property type="term" value="P:daunorubicin transport"/>
    <property type="evidence" value="ECO:0007669"/>
    <property type="project" value="InterPro"/>
</dbReference>
<dbReference type="SUPFAM" id="SSF52540">
    <property type="entry name" value="P-loop containing nucleoside triphosphate hydrolases"/>
    <property type="match status" value="1"/>
</dbReference>